<dbReference type="EMBL" id="FJOG01000078">
    <property type="protein sequence ID" value="CZR69719.1"/>
    <property type="molecule type" value="Genomic_DNA"/>
</dbReference>
<keyword evidence="1" id="KW-0472">Membrane</keyword>
<dbReference type="PANTHER" id="PTHR34502:SF4">
    <property type="entry name" value="DUF6594 DOMAIN-CONTAINING PROTEIN"/>
    <property type="match status" value="1"/>
</dbReference>
<evidence type="ECO:0000313" key="3">
    <source>
        <dbReference type="EMBL" id="CZR69719.1"/>
    </source>
</evidence>
<feature type="transmembrane region" description="Helical" evidence="1">
    <location>
        <begin position="290"/>
        <end position="308"/>
    </location>
</feature>
<name>A0A1L7XXK1_9HELO</name>
<dbReference type="STRING" id="576137.A0A1L7XXK1"/>
<keyword evidence="1" id="KW-1133">Transmembrane helix</keyword>
<dbReference type="Pfam" id="PF20237">
    <property type="entry name" value="DUF6594"/>
    <property type="match status" value="1"/>
</dbReference>
<feature type="transmembrane region" description="Helical" evidence="1">
    <location>
        <begin position="262"/>
        <end position="284"/>
    </location>
</feature>
<accession>A0A1L7XXK1</accession>
<organism evidence="3 4">
    <name type="scientific">Phialocephala subalpina</name>
    <dbReference type="NCBI Taxonomy" id="576137"/>
    <lineage>
        <taxon>Eukaryota</taxon>
        <taxon>Fungi</taxon>
        <taxon>Dikarya</taxon>
        <taxon>Ascomycota</taxon>
        <taxon>Pezizomycotina</taxon>
        <taxon>Leotiomycetes</taxon>
        <taxon>Helotiales</taxon>
        <taxon>Mollisiaceae</taxon>
        <taxon>Phialocephala</taxon>
        <taxon>Phialocephala fortinii species complex</taxon>
    </lineage>
</organism>
<proteinExistence type="predicted"/>
<feature type="domain" description="DUF6594" evidence="2">
    <location>
        <begin position="46"/>
        <end position="302"/>
    </location>
</feature>
<reference evidence="3 4" key="1">
    <citation type="submission" date="2016-03" db="EMBL/GenBank/DDBJ databases">
        <authorList>
            <person name="Ploux O."/>
        </authorList>
    </citation>
    <scope>NUCLEOTIDE SEQUENCE [LARGE SCALE GENOMIC DNA]</scope>
    <source>
        <strain evidence="3 4">UAMH 11012</strain>
    </source>
</reference>
<dbReference type="InterPro" id="IPR046529">
    <property type="entry name" value="DUF6594"/>
</dbReference>
<evidence type="ECO:0000313" key="4">
    <source>
        <dbReference type="Proteomes" id="UP000184330"/>
    </source>
</evidence>
<dbReference type="AlphaFoldDB" id="A0A1L7XXK1"/>
<gene>
    <name evidence="3" type="ORF">PAC_19619</name>
</gene>
<dbReference type="PANTHER" id="PTHR34502">
    <property type="entry name" value="DUF6594 DOMAIN-CONTAINING PROTEIN-RELATED"/>
    <property type="match status" value="1"/>
</dbReference>
<keyword evidence="1" id="KW-0812">Transmembrane</keyword>
<dbReference type="Proteomes" id="UP000184330">
    <property type="component" value="Unassembled WGS sequence"/>
</dbReference>
<evidence type="ECO:0000256" key="1">
    <source>
        <dbReference type="SAM" id="Phobius"/>
    </source>
</evidence>
<dbReference type="OrthoDB" id="5416037at2759"/>
<keyword evidence="4" id="KW-1185">Reference proteome</keyword>
<protein>
    <recommendedName>
        <fullName evidence="2">DUF6594 domain-containing protein</fullName>
    </recommendedName>
</protein>
<evidence type="ECO:0000259" key="2">
    <source>
        <dbReference type="Pfam" id="PF20237"/>
    </source>
</evidence>
<sequence length="309" mass="35157">MATEQRKVTARSFTTGVLIPNSDLNRSSSILTPEDIEVKEWKYTGYQHYSRFISSDDDFLVFRRFSVLNARVSLALQDEIAILEHELAALDQASSEKSAPDIHNGSFRADAGSARAKLIHGRIYHKLKEYNEFMFYQSQLANRPPVPAKDATSLSNWQQNHLNAIQSEEAAYIKHTRDLFSVVPKSKSPLRNLFEKSLHFRIFRPWRVKREEDIENSNRDTKHELYISDERVDGFISIIIAFVGLAMLITPLWILEFTSSSIASLAWITGFIILFLCIISYATVAKPFETLGATAAYSAVLMVFLQIGK</sequence>
<feature type="transmembrane region" description="Helical" evidence="1">
    <location>
        <begin position="234"/>
        <end position="255"/>
    </location>
</feature>